<proteinExistence type="predicted"/>
<dbReference type="EMBL" id="JAPCWZ010000005">
    <property type="protein sequence ID" value="KAK8862149.1"/>
    <property type="molecule type" value="Genomic_DNA"/>
</dbReference>
<organism evidence="1 2">
    <name type="scientific">Apiospora arundinis</name>
    <dbReference type="NCBI Taxonomy" id="335852"/>
    <lineage>
        <taxon>Eukaryota</taxon>
        <taxon>Fungi</taxon>
        <taxon>Dikarya</taxon>
        <taxon>Ascomycota</taxon>
        <taxon>Pezizomycotina</taxon>
        <taxon>Sordariomycetes</taxon>
        <taxon>Xylariomycetidae</taxon>
        <taxon>Amphisphaeriales</taxon>
        <taxon>Apiosporaceae</taxon>
        <taxon>Apiospora</taxon>
    </lineage>
</organism>
<keyword evidence="2" id="KW-1185">Reference proteome</keyword>
<reference evidence="1 2" key="1">
    <citation type="journal article" date="2024" name="IMA Fungus">
        <title>Apiospora arundinis, a panoply of carbohydrate-active enzymes and secondary metabolites.</title>
        <authorList>
            <person name="Sorensen T."/>
            <person name="Petersen C."/>
            <person name="Muurmann A.T."/>
            <person name="Christiansen J.V."/>
            <person name="Brundto M.L."/>
            <person name="Overgaard C.K."/>
            <person name="Boysen A.T."/>
            <person name="Wollenberg R.D."/>
            <person name="Larsen T.O."/>
            <person name="Sorensen J.L."/>
            <person name="Nielsen K.L."/>
            <person name="Sondergaard T.E."/>
        </authorList>
    </citation>
    <scope>NUCLEOTIDE SEQUENCE [LARGE SCALE GENOMIC DNA]</scope>
    <source>
        <strain evidence="1 2">AAU 773</strain>
    </source>
</reference>
<sequence length="110" mass="12465">MTKYATPNETIQDQLWHDINVNAPIVALSDAWAVQHGLSTAGQSSQDELEEFAKRHTVCYKRPEVPEEGPVSKLERFKHFPLDSGRVVTDDYTPIEELMIGLPEESIELE</sequence>
<dbReference type="Proteomes" id="UP001390339">
    <property type="component" value="Unassembled WGS sequence"/>
</dbReference>
<comment type="caution">
    <text evidence="1">The sequence shown here is derived from an EMBL/GenBank/DDBJ whole genome shotgun (WGS) entry which is preliminary data.</text>
</comment>
<gene>
    <name evidence="1" type="ORF">PGQ11_008384</name>
</gene>
<evidence type="ECO:0000313" key="2">
    <source>
        <dbReference type="Proteomes" id="UP001390339"/>
    </source>
</evidence>
<protein>
    <submittedName>
        <fullName evidence="1">Uncharacterized protein</fullName>
    </submittedName>
</protein>
<name>A0ABR2IF30_9PEZI</name>
<accession>A0ABR2IF30</accession>
<evidence type="ECO:0000313" key="1">
    <source>
        <dbReference type="EMBL" id="KAK8862149.1"/>
    </source>
</evidence>